<keyword evidence="2" id="KW-1133">Transmembrane helix</keyword>
<dbReference type="EMBL" id="CP042345">
    <property type="protein sequence ID" value="QEA14650.1"/>
    <property type="molecule type" value="Genomic_DNA"/>
</dbReference>
<dbReference type="KEGG" id="ngf:FRF71_00090"/>
<feature type="transmembrane region" description="Helical" evidence="2">
    <location>
        <begin position="41"/>
        <end position="60"/>
    </location>
</feature>
<evidence type="ECO:0000256" key="1">
    <source>
        <dbReference type="SAM" id="MobiDB-lite"/>
    </source>
</evidence>
<evidence type="ECO:0000256" key="2">
    <source>
        <dbReference type="SAM" id="Phobius"/>
    </source>
</evidence>
<sequence>MQIIRTVIWVLVLVALGLFTLNNWQPVEVKLWEGIILETKLPALVIVSFLMGFLPMWLLHKGVRWRLNRRIGLMENTVKASSMGNPAPIATSTQLEAEARKDVL</sequence>
<feature type="region of interest" description="Disordered" evidence="1">
    <location>
        <begin position="84"/>
        <end position="104"/>
    </location>
</feature>
<dbReference type="Proteomes" id="UP000321172">
    <property type="component" value="Chromosome"/>
</dbReference>
<protein>
    <submittedName>
        <fullName evidence="3">DUF1049 domain-containing protein</fullName>
    </submittedName>
</protein>
<dbReference type="AlphaFoldDB" id="A0A5B8RYM8"/>
<proteinExistence type="predicted"/>
<keyword evidence="4" id="KW-1185">Reference proteome</keyword>
<name>A0A5B8RYM8_9SPHN</name>
<accession>A0A5B8RYM8</accession>
<reference evidence="3 4" key="1">
    <citation type="journal article" date="2013" name="J. Microbiol. Biotechnol.">
        <title>Novosphingobium ginsenosidimutans sp. nov., with the ability to convert ginsenoside.</title>
        <authorList>
            <person name="Kim J.K."/>
            <person name="He D."/>
            <person name="Liu Q.M."/>
            <person name="Park H.Y."/>
            <person name="Jung M.S."/>
            <person name="Yoon M.H."/>
            <person name="Kim S.C."/>
            <person name="Im W.T."/>
        </authorList>
    </citation>
    <scope>NUCLEOTIDE SEQUENCE [LARGE SCALE GENOMIC DNA]</scope>
    <source>
        <strain evidence="3 4">FW-6</strain>
    </source>
</reference>
<organism evidence="3 4">
    <name type="scientific">Novosphingobium ginsenosidimutans</name>
    <dbReference type="NCBI Taxonomy" id="1176536"/>
    <lineage>
        <taxon>Bacteria</taxon>
        <taxon>Pseudomonadati</taxon>
        <taxon>Pseudomonadota</taxon>
        <taxon>Alphaproteobacteria</taxon>
        <taxon>Sphingomonadales</taxon>
        <taxon>Sphingomonadaceae</taxon>
        <taxon>Novosphingobium</taxon>
    </lineage>
</organism>
<keyword evidence="2" id="KW-0812">Transmembrane</keyword>
<keyword evidence="2" id="KW-0472">Membrane</keyword>
<evidence type="ECO:0000313" key="3">
    <source>
        <dbReference type="EMBL" id="QEA14650.1"/>
    </source>
</evidence>
<feature type="compositionally biased region" description="Polar residues" evidence="1">
    <location>
        <begin position="84"/>
        <end position="95"/>
    </location>
</feature>
<gene>
    <name evidence="3" type="ORF">FRF71_00090</name>
</gene>
<dbReference type="OrthoDB" id="7595841at2"/>
<feature type="transmembrane region" description="Helical" evidence="2">
    <location>
        <begin position="7"/>
        <end position="25"/>
    </location>
</feature>
<dbReference type="RefSeq" id="WP_147088631.1">
    <property type="nucleotide sequence ID" value="NZ_BAABJD010000002.1"/>
</dbReference>
<evidence type="ECO:0000313" key="4">
    <source>
        <dbReference type="Proteomes" id="UP000321172"/>
    </source>
</evidence>